<dbReference type="InterPro" id="IPR045864">
    <property type="entry name" value="aa-tRNA-synth_II/BPL/LPL"/>
</dbReference>
<feature type="binding site" evidence="19">
    <location>
        <position position="1016"/>
    </location>
    <ligand>
        <name>Mg(2+)</name>
        <dbReference type="ChEBI" id="CHEBI:18420"/>
        <label>1</label>
    </ligand>
</feature>
<feature type="transmembrane region" description="Helical" evidence="21">
    <location>
        <begin position="156"/>
        <end position="178"/>
    </location>
</feature>
<comment type="subcellular location">
    <subcellularLocation>
        <location evidence="1">Cell membrane</location>
        <topology evidence="1">Multi-pass membrane protein</topology>
    </subcellularLocation>
    <subcellularLocation>
        <location evidence="19">Cytoplasm</location>
    </subcellularLocation>
</comment>
<keyword evidence="21" id="KW-0472">Membrane</keyword>
<feature type="compositionally biased region" description="Basic and acidic residues" evidence="20">
    <location>
        <begin position="8"/>
        <end position="22"/>
    </location>
</feature>
<dbReference type="InterPro" id="IPR024320">
    <property type="entry name" value="LPG_synthase_C"/>
</dbReference>
<dbReference type="GO" id="GO:0006430">
    <property type="term" value="P:lysyl-tRNA aminoacylation"/>
    <property type="evidence" value="ECO:0007669"/>
    <property type="project" value="UniProtKB-UniRule"/>
</dbReference>
<dbReference type="Pfam" id="PF01336">
    <property type="entry name" value="tRNA_anti-codon"/>
    <property type="match status" value="1"/>
</dbReference>
<feature type="transmembrane region" description="Helical" evidence="21">
    <location>
        <begin position="41"/>
        <end position="61"/>
    </location>
</feature>
<keyword evidence="13 19" id="KW-0030">Aminoacyl-tRNA synthetase</keyword>
<evidence type="ECO:0000256" key="14">
    <source>
        <dbReference type="ARBA" id="ARBA00023251"/>
    </source>
</evidence>
<keyword evidence="10 19" id="KW-0067">ATP-binding</keyword>
<feature type="transmembrane region" description="Helical" evidence="21">
    <location>
        <begin position="73"/>
        <end position="92"/>
    </location>
</feature>
<dbReference type="EC" id="6.1.1.6" evidence="19"/>
<dbReference type="SUPFAM" id="SSF50249">
    <property type="entry name" value="Nucleic acid-binding proteins"/>
    <property type="match status" value="1"/>
</dbReference>
<keyword evidence="12" id="KW-0443">Lipid metabolism</keyword>
<dbReference type="InterPro" id="IPR044136">
    <property type="entry name" value="Lys-tRNA-ligase_II_N"/>
</dbReference>
<feature type="domain" description="Aminoacyl-transfer RNA synthetases class-II family profile" evidence="22">
    <location>
        <begin position="781"/>
        <end position="1103"/>
    </location>
</feature>
<name>A0A2I1PCQ8_9MICO</name>
<evidence type="ECO:0000256" key="10">
    <source>
        <dbReference type="ARBA" id="ARBA00022840"/>
    </source>
</evidence>
<keyword evidence="24" id="KW-1185">Reference proteome</keyword>
<accession>A0A2I1PCQ8</accession>
<dbReference type="AlphaFoldDB" id="A0A2I1PCQ8"/>
<dbReference type="CDD" id="cd04322">
    <property type="entry name" value="LysRS_N"/>
    <property type="match status" value="1"/>
</dbReference>
<evidence type="ECO:0000256" key="15">
    <source>
        <dbReference type="ARBA" id="ARBA00023268"/>
    </source>
</evidence>
<keyword evidence="11 21" id="KW-1133">Transmembrane helix</keyword>
<evidence type="ECO:0000256" key="5">
    <source>
        <dbReference type="ARBA" id="ARBA00022598"/>
    </source>
</evidence>
<comment type="similarity">
    <text evidence="3">In the C-terminal section; belongs to the class-II aminoacyl-tRNA synthetase family.</text>
</comment>
<feature type="transmembrane region" description="Helical" evidence="21">
    <location>
        <begin position="215"/>
        <end position="237"/>
    </location>
</feature>
<keyword evidence="15" id="KW-0511">Multifunctional enzyme</keyword>
<feature type="transmembrane region" description="Helical" evidence="21">
    <location>
        <begin position="99"/>
        <end position="118"/>
    </location>
</feature>
<keyword evidence="19" id="KW-0963">Cytoplasm</keyword>
<feature type="binding site" evidence="19">
    <location>
        <position position="1023"/>
    </location>
    <ligand>
        <name>Mg(2+)</name>
        <dbReference type="ChEBI" id="CHEBI:18420"/>
        <label>1</label>
    </ligand>
</feature>
<evidence type="ECO:0000256" key="8">
    <source>
        <dbReference type="ARBA" id="ARBA00022723"/>
    </source>
</evidence>
<evidence type="ECO:0000256" key="4">
    <source>
        <dbReference type="ARBA" id="ARBA00022475"/>
    </source>
</evidence>
<feature type="region of interest" description="Disordered" evidence="20">
    <location>
        <begin position="1"/>
        <end position="23"/>
    </location>
</feature>
<feature type="binding site" evidence="19">
    <location>
        <position position="1023"/>
    </location>
    <ligand>
        <name>Mg(2+)</name>
        <dbReference type="ChEBI" id="CHEBI:18420"/>
        <label>2</label>
    </ligand>
</feature>
<keyword evidence="19" id="KW-0648">Protein biosynthesis</keyword>
<evidence type="ECO:0000256" key="19">
    <source>
        <dbReference type="HAMAP-Rule" id="MF_00252"/>
    </source>
</evidence>
<evidence type="ECO:0000256" key="21">
    <source>
        <dbReference type="SAM" id="Phobius"/>
    </source>
</evidence>
<organism evidence="23 24">
    <name type="scientific">Kytococcus schroeteri</name>
    <dbReference type="NCBI Taxonomy" id="138300"/>
    <lineage>
        <taxon>Bacteria</taxon>
        <taxon>Bacillati</taxon>
        <taxon>Actinomycetota</taxon>
        <taxon>Actinomycetes</taxon>
        <taxon>Micrococcales</taxon>
        <taxon>Kytococcaceae</taxon>
        <taxon>Kytococcus</taxon>
    </lineage>
</organism>
<dbReference type="Proteomes" id="UP000234206">
    <property type="component" value="Unassembled WGS sequence"/>
</dbReference>
<dbReference type="GO" id="GO:0046677">
    <property type="term" value="P:response to antibiotic"/>
    <property type="evidence" value="ECO:0007669"/>
    <property type="project" value="UniProtKB-KW"/>
</dbReference>
<dbReference type="NCBIfam" id="NF002821">
    <property type="entry name" value="PRK02983.1"/>
    <property type="match status" value="1"/>
</dbReference>
<comment type="catalytic activity">
    <reaction evidence="18 19">
        <text>tRNA(Lys) + L-lysine + ATP = L-lysyl-tRNA(Lys) + AMP + diphosphate</text>
        <dbReference type="Rhea" id="RHEA:20792"/>
        <dbReference type="Rhea" id="RHEA-COMP:9696"/>
        <dbReference type="Rhea" id="RHEA-COMP:9697"/>
        <dbReference type="ChEBI" id="CHEBI:30616"/>
        <dbReference type="ChEBI" id="CHEBI:32551"/>
        <dbReference type="ChEBI" id="CHEBI:33019"/>
        <dbReference type="ChEBI" id="CHEBI:78442"/>
        <dbReference type="ChEBI" id="CHEBI:78529"/>
        <dbReference type="ChEBI" id="CHEBI:456215"/>
        <dbReference type="EC" id="6.1.1.6"/>
    </reaction>
</comment>
<dbReference type="HAMAP" id="MF_00252">
    <property type="entry name" value="Lys_tRNA_synth_class2"/>
    <property type="match status" value="1"/>
</dbReference>
<keyword evidence="4" id="KW-1003">Cell membrane</keyword>
<dbReference type="Pfam" id="PF16995">
    <property type="entry name" value="tRNA-synt_2_TM"/>
    <property type="match status" value="1"/>
</dbReference>
<comment type="catalytic activity">
    <reaction evidence="17">
        <text>L-lysyl-tRNA(Lys) + a 1,2-diacyl-sn-glycero-3-phospho-(1'-sn-glycerol) = a 1,2-diacyl-sn-glycero-3-phospho-1'-(3'-O-L-lysyl)-sn-glycerol + tRNA(Lys)</text>
        <dbReference type="Rhea" id="RHEA:10668"/>
        <dbReference type="Rhea" id="RHEA-COMP:9696"/>
        <dbReference type="Rhea" id="RHEA-COMP:9697"/>
        <dbReference type="ChEBI" id="CHEBI:64716"/>
        <dbReference type="ChEBI" id="CHEBI:75792"/>
        <dbReference type="ChEBI" id="CHEBI:78442"/>
        <dbReference type="ChEBI" id="CHEBI:78529"/>
        <dbReference type="EC" id="2.3.2.3"/>
    </reaction>
</comment>
<dbReference type="NCBIfam" id="NF001756">
    <property type="entry name" value="PRK00484.1"/>
    <property type="match status" value="1"/>
</dbReference>
<proteinExistence type="inferred from homology"/>
<dbReference type="InterPro" id="IPR004364">
    <property type="entry name" value="Aa-tRNA-synt_II"/>
</dbReference>
<dbReference type="PRINTS" id="PR00982">
    <property type="entry name" value="TRNASYNTHLYS"/>
</dbReference>
<dbReference type="Pfam" id="PF00152">
    <property type="entry name" value="tRNA-synt_2"/>
    <property type="match status" value="1"/>
</dbReference>
<evidence type="ECO:0000256" key="20">
    <source>
        <dbReference type="SAM" id="MobiDB-lite"/>
    </source>
</evidence>
<dbReference type="GO" id="GO:0004824">
    <property type="term" value="F:lysine-tRNA ligase activity"/>
    <property type="evidence" value="ECO:0007669"/>
    <property type="project" value="UniProtKB-UniRule"/>
</dbReference>
<comment type="similarity">
    <text evidence="2">In the N-terminal section; belongs to the LPG synthetase family.</text>
</comment>
<dbReference type="InterPro" id="IPR006195">
    <property type="entry name" value="aa-tRNA-synth_II"/>
</dbReference>
<gene>
    <name evidence="19 23" type="primary">lysS</name>
    <name evidence="23" type="ORF">CYJ76_02340</name>
</gene>
<dbReference type="InterPro" id="IPR002313">
    <property type="entry name" value="Lys-tRNA-ligase_II"/>
</dbReference>
<comment type="function">
    <text evidence="16">Catalyzes the production of L-lysyl-tRNA(Lys)transfer and the transfer of a lysyl group from L-lysyl-tRNA(Lys) to membrane-bound phosphatidylglycerol (PG), which produces lysylphosphatidylglycerol (LPG), one of the components of the bacterial membrane with a positive net charge. LPG synthesis contributes to the resistance to cationic antimicrobial peptides (CAMPs) and likely protects M.tuberculosis against the CAMPs produced by competiting microorganisms (bacteriocins). In fact, the modification of anionic phosphatidylglycerol with positively charged L-lysine results in repulsion of the peptides.</text>
</comment>
<dbReference type="EMBL" id="PKIZ01000003">
    <property type="protein sequence ID" value="PKZ42419.1"/>
    <property type="molecule type" value="Genomic_DNA"/>
</dbReference>
<evidence type="ECO:0000256" key="1">
    <source>
        <dbReference type="ARBA" id="ARBA00004651"/>
    </source>
</evidence>
<reference evidence="23 24" key="1">
    <citation type="submission" date="2017-12" db="EMBL/GenBank/DDBJ databases">
        <title>Phylogenetic diversity of female urinary microbiome.</title>
        <authorList>
            <person name="Thomas-White K."/>
            <person name="Wolfe A.J."/>
        </authorList>
    </citation>
    <scope>NUCLEOTIDE SEQUENCE [LARGE SCALE GENOMIC DNA]</scope>
    <source>
        <strain evidence="23 24">UMB1298</strain>
    </source>
</reference>
<evidence type="ECO:0000256" key="3">
    <source>
        <dbReference type="ARBA" id="ARBA00009968"/>
    </source>
</evidence>
<evidence type="ECO:0000256" key="2">
    <source>
        <dbReference type="ARBA" id="ARBA00005270"/>
    </source>
</evidence>
<evidence type="ECO:0000256" key="16">
    <source>
        <dbReference type="ARBA" id="ARBA00024681"/>
    </source>
</evidence>
<evidence type="ECO:0000256" key="17">
    <source>
        <dbReference type="ARBA" id="ARBA00047540"/>
    </source>
</evidence>
<keyword evidence="8 19" id="KW-0479">Metal-binding</keyword>
<evidence type="ECO:0000256" key="7">
    <source>
        <dbReference type="ARBA" id="ARBA00022692"/>
    </source>
</evidence>
<evidence type="ECO:0000313" key="24">
    <source>
        <dbReference type="Proteomes" id="UP000234206"/>
    </source>
</evidence>
<dbReference type="InterPro" id="IPR031553">
    <property type="entry name" value="tRNA-synt_2_TM"/>
</dbReference>
<dbReference type="GO" id="GO:0000287">
    <property type="term" value="F:magnesium ion binding"/>
    <property type="evidence" value="ECO:0007669"/>
    <property type="project" value="UniProtKB-UniRule"/>
</dbReference>
<dbReference type="GO" id="GO:0005524">
    <property type="term" value="F:ATP binding"/>
    <property type="evidence" value="ECO:0007669"/>
    <property type="project" value="UniProtKB-UniRule"/>
</dbReference>
<dbReference type="Pfam" id="PF09924">
    <property type="entry name" value="LPG_synthase_C"/>
    <property type="match status" value="1"/>
</dbReference>
<dbReference type="Gene3D" id="2.40.50.140">
    <property type="entry name" value="Nucleic acid-binding proteins"/>
    <property type="match status" value="1"/>
</dbReference>
<dbReference type="GO" id="GO:0005829">
    <property type="term" value="C:cytosol"/>
    <property type="evidence" value="ECO:0007669"/>
    <property type="project" value="TreeGrafter"/>
</dbReference>
<dbReference type="OrthoDB" id="9801152at2"/>
<dbReference type="PANTHER" id="PTHR42918">
    <property type="entry name" value="LYSYL-TRNA SYNTHETASE"/>
    <property type="match status" value="1"/>
</dbReference>
<dbReference type="InterPro" id="IPR018149">
    <property type="entry name" value="Lys-tRNA-synth_II_C"/>
</dbReference>
<dbReference type="GO" id="GO:0000049">
    <property type="term" value="F:tRNA binding"/>
    <property type="evidence" value="ECO:0007669"/>
    <property type="project" value="TreeGrafter"/>
</dbReference>
<evidence type="ECO:0000313" key="23">
    <source>
        <dbReference type="EMBL" id="PKZ42419.1"/>
    </source>
</evidence>
<evidence type="ECO:0000256" key="12">
    <source>
        <dbReference type="ARBA" id="ARBA00023098"/>
    </source>
</evidence>
<keyword evidence="14" id="KW-0046">Antibiotic resistance</keyword>
<comment type="cofactor">
    <cofactor evidence="19">
        <name>Mg(2+)</name>
        <dbReference type="ChEBI" id="CHEBI:18420"/>
    </cofactor>
    <text evidence="19">Binds 3 Mg(2+) ions per subunit.</text>
</comment>
<evidence type="ECO:0000259" key="22">
    <source>
        <dbReference type="PROSITE" id="PS50862"/>
    </source>
</evidence>
<comment type="similarity">
    <text evidence="19">Belongs to the class-II aminoacyl-tRNA synthetase family.</text>
</comment>
<dbReference type="PROSITE" id="PS50862">
    <property type="entry name" value="AA_TRNA_LIGASE_II"/>
    <property type="match status" value="1"/>
</dbReference>
<dbReference type="NCBIfam" id="TIGR00499">
    <property type="entry name" value="lysS_bact"/>
    <property type="match status" value="1"/>
</dbReference>
<dbReference type="Gene3D" id="3.30.930.10">
    <property type="entry name" value="Bira Bifunctional Protein, Domain 2"/>
    <property type="match status" value="1"/>
</dbReference>
<keyword evidence="7 21" id="KW-0812">Transmembrane</keyword>
<keyword evidence="19" id="KW-0460">Magnesium</keyword>
<evidence type="ECO:0000256" key="11">
    <source>
        <dbReference type="ARBA" id="ARBA00022989"/>
    </source>
</evidence>
<evidence type="ECO:0000256" key="18">
    <source>
        <dbReference type="ARBA" id="ARBA00048573"/>
    </source>
</evidence>
<evidence type="ECO:0000256" key="9">
    <source>
        <dbReference type="ARBA" id="ARBA00022741"/>
    </source>
</evidence>
<keyword evidence="5 19" id="KW-0436">Ligase</keyword>
<dbReference type="InterPro" id="IPR004365">
    <property type="entry name" value="NA-bd_OB_tRNA"/>
</dbReference>
<dbReference type="PANTHER" id="PTHR42918:SF15">
    <property type="entry name" value="LYSINE--TRNA LIGASE, CHLOROPLASTIC_MITOCHONDRIAL"/>
    <property type="match status" value="1"/>
</dbReference>
<comment type="caution">
    <text evidence="23">The sequence shown here is derived from an EMBL/GenBank/DDBJ whole genome shotgun (WGS) entry which is preliminary data.</text>
</comment>
<dbReference type="GO" id="GO:0006629">
    <property type="term" value="P:lipid metabolic process"/>
    <property type="evidence" value="ECO:0007669"/>
    <property type="project" value="UniProtKB-KW"/>
</dbReference>
<comment type="subunit">
    <text evidence="19">Homodimer.</text>
</comment>
<dbReference type="InterPro" id="IPR012340">
    <property type="entry name" value="NA-bd_OB-fold"/>
</dbReference>
<keyword evidence="6" id="KW-0808">Transferase</keyword>
<dbReference type="GO" id="GO:0005886">
    <property type="term" value="C:plasma membrane"/>
    <property type="evidence" value="ECO:0007669"/>
    <property type="project" value="UniProtKB-SubCell"/>
</dbReference>
<keyword evidence="9 19" id="KW-0547">Nucleotide-binding</keyword>
<feature type="transmembrane region" description="Helical" evidence="21">
    <location>
        <begin position="124"/>
        <end position="144"/>
    </location>
</feature>
<dbReference type="GO" id="GO:0050071">
    <property type="term" value="F:phosphatidylglycerol lysyltransferase activity"/>
    <property type="evidence" value="ECO:0007669"/>
    <property type="project" value="UniProtKB-EC"/>
</dbReference>
<evidence type="ECO:0000256" key="13">
    <source>
        <dbReference type="ARBA" id="ARBA00023146"/>
    </source>
</evidence>
<protein>
    <recommendedName>
        <fullName evidence="19">Lysine--tRNA ligase</fullName>
        <ecNumber evidence="19">6.1.1.6</ecNumber>
    </recommendedName>
    <alternativeName>
        <fullName evidence="19">Lysyl-tRNA synthetase</fullName>
        <shortName evidence="19">LysRS</shortName>
    </alternativeName>
</protein>
<sequence>MLAHMPARRLDPPHHDRPRAEVEDLAEPQVGWRAQVPRAMAALLVANGLLVLALSLVPHLYTAGIRTVDSYYLVAYPSFTVATVMFVLAAALTARKRVGWAMLLVYLVILLEGDVFSLQEGQSWHAVAASLLHLTWLGVAVASYRHFYARVRSNAWASAAAFMVLGTLSAILLGWLLVRLQPGDLPHHRRLAWAVDHVTGLDGGLAADASHAPPVWVTGILSLMGSAVLVGTLLVLLRSATSHNSQDAQEQAAVRALLERYGAQDSLGYFATRDDKAVIFSSDGRAAVAYRVEQGVSLASGDPLGDPQSWSSAVHNWLAVSRRFGWAPAVVGVSDAGARAFADRGMGVISLGDEAVLDADAFSLNGPDMAPVRQAVRRVRRAGVEVRVRRHEQVDPAEWPGLVRAAEAWRGDAPERGFSMALGRLGDPADGRCVLVEAVDAEGDLVGLLSFVPWGPTGASLDLMRRSPDAPNGVTETMVAELCRQRESVGLRRLSLNFAVFRSVFAEGETLGAGPVTRMQRWLLRRASRFWQIESLYTANQRYRPEWNRRYLCYAEAEQLARIGLATARAEGFLPTWSRRHATGGRRAAAYAVVPVTAPTPEQLQEWAGDTDLASARRARLPEQTRVRIAAVEAAREAGREPWPVAERPTHTTAQALAAGEGERVSVAGRVLAVRDLGGVRFVRLRDGQGDLQVVLERQHLSAQDHRDFMVLVDVGDLVAFEGVRGASRSGEPSLLAHSWRMEAKCLHPLSPVRTGLVDPEAKVRQRHVDLAVSQEARDTLRARSAVVRALREGLQDRGYLEVETPVLQTVHGGANARPFATRINAYSMDLFLRIAPELYLKRLCVGGVDRVFEMGRAFRNEGVDATHNPEFTLLEAYAAHEDYRSMMDTTRELVQAAAVAVHGRCEVPGPDGTMVDLSGEWPVVTLHDAVSEKLVALGGQPVGPQSTAAEMHQAARRAGVEVRPDLDAGEVALELYEELVEGSTVRPTFYCDFPSSVSPLTRGHRSTPGVAERWDLVAFGMELGTAYSELTDPLEQRARLTAQSVAAAAGDPEAMSLDEDFLQALEYGMPPTGGLGLGVDRVVMLVTGRTVRETLAFPLVRPAGRE</sequence>
<evidence type="ECO:0000256" key="6">
    <source>
        <dbReference type="ARBA" id="ARBA00022679"/>
    </source>
</evidence>
<dbReference type="SUPFAM" id="SSF55681">
    <property type="entry name" value="Class II aaRS and biotin synthetases"/>
    <property type="match status" value="1"/>
</dbReference>